<proteinExistence type="inferred from homology"/>
<evidence type="ECO:0000256" key="6">
    <source>
        <dbReference type="ARBA" id="ARBA00022968"/>
    </source>
</evidence>
<dbReference type="AlphaFoldDB" id="G8YUU7"/>
<dbReference type="GO" id="GO:0000030">
    <property type="term" value="F:mannosyltransferase activity"/>
    <property type="evidence" value="ECO:0007669"/>
    <property type="project" value="InterPro"/>
</dbReference>
<keyword evidence="9" id="KW-0961">Cell wall biogenesis/degradation</keyword>
<keyword evidence="8" id="KW-0472">Membrane</keyword>
<evidence type="ECO:0000313" key="11">
    <source>
        <dbReference type="EMBL" id="CCE72630.1"/>
    </source>
</evidence>
<dbReference type="Proteomes" id="UP000005222">
    <property type="component" value="Chromosome A"/>
</dbReference>
<evidence type="ECO:0000256" key="10">
    <source>
        <dbReference type="SAM" id="MobiDB-lite"/>
    </source>
</evidence>
<evidence type="ECO:0000256" key="3">
    <source>
        <dbReference type="ARBA" id="ARBA00022676"/>
    </source>
</evidence>
<keyword evidence="3" id="KW-0328">Glycosyltransferase</keyword>
<comment type="similarity">
    <text evidence="2">Belongs to the BMT family.</text>
</comment>
<dbReference type="eggNOG" id="ENOG502QTZG">
    <property type="taxonomic scope" value="Eukaryota"/>
</dbReference>
<feature type="region of interest" description="Disordered" evidence="10">
    <location>
        <begin position="517"/>
        <end position="538"/>
    </location>
</feature>
<evidence type="ECO:0000313" key="12">
    <source>
        <dbReference type="Proteomes" id="UP000005222"/>
    </source>
</evidence>
<feature type="compositionally biased region" description="Basic and acidic residues" evidence="10">
    <location>
        <begin position="525"/>
        <end position="535"/>
    </location>
</feature>
<keyword evidence="7" id="KW-1133">Transmembrane helix</keyword>
<dbReference type="PROSITE" id="PS51257">
    <property type="entry name" value="PROKAR_LIPOPROTEIN"/>
    <property type="match status" value="1"/>
</dbReference>
<evidence type="ECO:0000256" key="2">
    <source>
        <dbReference type="ARBA" id="ARBA00009486"/>
    </source>
</evidence>
<keyword evidence="12" id="KW-1185">Reference proteome</keyword>
<dbReference type="HOGENOM" id="CLU_013841_3_1_1"/>
<evidence type="ECO:0000256" key="9">
    <source>
        <dbReference type="ARBA" id="ARBA00023316"/>
    </source>
</evidence>
<evidence type="ECO:0000256" key="4">
    <source>
        <dbReference type="ARBA" id="ARBA00022679"/>
    </source>
</evidence>
<dbReference type="OMA" id="HANSKGY"/>
<keyword evidence="6" id="KW-0735">Signal-anchor</keyword>
<reference evidence="11 12" key="1">
    <citation type="journal article" date="2012" name="G3 (Bethesda)">
        <title>Pichia sorbitophila, an interspecies yeast hybrid reveals early steps of genome resolution following polyploidization.</title>
        <authorList>
            <person name="Leh Louis V."/>
            <person name="Despons L."/>
            <person name="Friedrich A."/>
            <person name="Martin T."/>
            <person name="Durrens P."/>
            <person name="Casaregola S."/>
            <person name="Neuveglise C."/>
            <person name="Fairhead C."/>
            <person name="Marck C."/>
            <person name="Cruz J.A."/>
            <person name="Straub M.L."/>
            <person name="Kugler V."/>
            <person name="Sacerdot C."/>
            <person name="Uzunov Z."/>
            <person name="Thierry A."/>
            <person name="Weiss S."/>
            <person name="Bleykasten C."/>
            <person name="De Montigny J."/>
            <person name="Jacques N."/>
            <person name="Jung P."/>
            <person name="Lemaire M."/>
            <person name="Mallet S."/>
            <person name="Morel G."/>
            <person name="Richard G.F."/>
            <person name="Sarkar A."/>
            <person name="Savel G."/>
            <person name="Schacherer J."/>
            <person name="Seret M.L."/>
            <person name="Talla E."/>
            <person name="Samson G."/>
            <person name="Jubin C."/>
            <person name="Poulain J."/>
            <person name="Vacherie B."/>
            <person name="Barbe V."/>
            <person name="Pelletier E."/>
            <person name="Sherman D.J."/>
            <person name="Westhof E."/>
            <person name="Weissenbach J."/>
            <person name="Baret P.V."/>
            <person name="Wincker P."/>
            <person name="Gaillardin C."/>
            <person name="Dujon B."/>
            <person name="Souciet J.L."/>
        </authorList>
    </citation>
    <scope>NUCLEOTIDE SEQUENCE [LARGE SCALE GENOMIC DNA]</scope>
    <source>
        <strain evidence="12">ATCC MYA-4447 / BCRC 22081 / CBS 7064 / NBRC 10061 / NRRL Y-12695</strain>
    </source>
</reference>
<organism evidence="11 12">
    <name type="scientific">Pichia sorbitophila (strain ATCC MYA-4447 / BCRC 22081 / CBS 7064 / NBRC 10061 / NRRL Y-12695)</name>
    <name type="common">Hybrid yeast</name>
    <dbReference type="NCBI Taxonomy" id="559304"/>
    <lineage>
        <taxon>Eukaryota</taxon>
        <taxon>Fungi</taxon>
        <taxon>Dikarya</taxon>
        <taxon>Ascomycota</taxon>
        <taxon>Saccharomycotina</taxon>
        <taxon>Pichiomycetes</taxon>
        <taxon>Debaryomycetaceae</taxon>
        <taxon>Millerozyma</taxon>
    </lineage>
</organism>
<keyword evidence="4" id="KW-0808">Transferase</keyword>
<keyword evidence="5" id="KW-0812">Transmembrane</keyword>
<evidence type="ECO:0000256" key="5">
    <source>
        <dbReference type="ARBA" id="ARBA00022692"/>
    </source>
</evidence>
<sequence length="681" mass="76688">MFRGQCSRKQAGVLGLLAVTVFSVVFLVSCRIKYSETIPLSAVPWFAQTGKISASSQTAGVPTDRKTQSVWKEVQSNTHFMDLSLMVFGGTKEQNHKEVKKGGRRKTTCEKIGTAVSLRSSRHQYLTRDLSDAGAMVLQNERYGRYINESDKVHKPKVERSKRFIQFAGATVWLEQHQVHLMASRLMYTPSGKPNKATTSFLFMQLFDKEWHELKNQTLEISFEQKDSQGQMREVKRKLTFPYVSNIAFTANYHKGNKKYFGPEDPRIILRKSSLGFEEPIVVFNLKTKSSKRSMFMYKPFSEKMKHLRLNVHSKITTQKNWAPFINDLNNDTIFFVYSLNPLVVASCDVHSGNCNYSQKDNSFTGTVGPLRGGTQFVQLPLSKLIKRAIFGANRSVFIGWARAHLDKCGCGPAMYRPNLVVLLQDYHANNNSYTYSIPEVSEYTDFGMEVRSWEDAKNACAGRSVLIPNSIIDWRVSSHINTINTQIEKLKHPLHSELMKVDSISKTLKEKLHANSKGYENTDDSEHQGIHQREASPAVSSKTWASLFSGSSHFEDLMSLSLSSADSDISVIYVSGLMNAVLSLPSLYADHASHSRNDPSITDAKPHSTASTNAHATPIVDKVRSWWSRKLAPGPPSSPVRGSYFAHKPPSNLMCAIEASRSYCRAYGQRISHHHKDIQP</sequence>
<dbReference type="STRING" id="559304.G8YUU7"/>
<dbReference type="GO" id="GO:0071555">
    <property type="term" value="P:cell wall organization"/>
    <property type="evidence" value="ECO:0007669"/>
    <property type="project" value="UniProtKB-KW"/>
</dbReference>
<comment type="subcellular location">
    <subcellularLocation>
        <location evidence="1">Membrane</location>
        <topology evidence="1">Single-pass type II membrane protein</topology>
    </subcellularLocation>
</comment>
<protein>
    <submittedName>
        <fullName evidence="11">Piso0_000218 protein</fullName>
    </submittedName>
</protein>
<evidence type="ECO:0000256" key="1">
    <source>
        <dbReference type="ARBA" id="ARBA00004606"/>
    </source>
</evidence>
<dbReference type="Pfam" id="PF12141">
    <property type="entry name" value="BMT"/>
    <property type="match status" value="1"/>
</dbReference>
<name>G8YUU7_PICSO</name>
<dbReference type="InParanoid" id="G8YUU7"/>
<dbReference type="OrthoDB" id="3631276at2759"/>
<gene>
    <name evidence="11" type="primary">Piso0_000218</name>
    <name evidence="11" type="ORF">GNLVRS01_PISO0A04532g</name>
</gene>
<dbReference type="GO" id="GO:0016020">
    <property type="term" value="C:membrane"/>
    <property type="evidence" value="ECO:0007669"/>
    <property type="project" value="UniProtKB-SubCell"/>
</dbReference>
<feature type="region of interest" description="Disordered" evidence="10">
    <location>
        <begin position="594"/>
        <end position="616"/>
    </location>
</feature>
<dbReference type="InterPro" id="IPR021988">
    <property type="entry name" value="BMT1"/>
</dbReference>
<dbReference type="EMBL" id="FO082059">
    <property type="protein sequence ID" value="CCE72630.1"/>
    <property type="molecule type" value="Genomic_DNA"/>
</dbReference>
<accession>G8YUU7</accession>
<evidence type="ECO:0000256" key="7">
    <source>
        <dbReference type="ARBA" id="ARBA00022989"/>
    </source>
</evidence>
<evidence type="ECO:0000256" key="8">
    <source>
        <dbReference type="ARBA" id="ARBA00023136"/>
    </source>
</evidence>